<proteinExistence type="predicted"/>
<evidence type="ECO:0000313" key="5">
    <source>
        <dbReference type="Proteomes" id="UP000481288"/>
    </source>
</evidence>
<evidence type="ECO:0000256" key="2">
    <source>
        <dbReference type="ARBA" id="ARBA00048655"/>
    </source>
</evidence>
<protein>
    <recommendedName>
        <fullName evidence="1">protein-ribulosamine 3-kinase</fullName>
        <ecNumber evidence="1">2.7.1.172</ecNumber>
    </recommendedName>
</protein>
<keyword evidence="4" id="KW-0418">Kinase</keyword>
<dbReference type="OrthoDB" id="5772781at2759"/>
<reference evidence="4 5" key="1">
    <citation type="submission" date="2018-05" db="EMBL/GenBank/DDBJ databases">
        <title>Whole genome sequencing for identification of molecular markers to develop diagnostic detection tools for the regulated plant pathogen Lachnellula willkommii.</title>
        <authorList>
            <person name="Giroux E."/>
            <person name="Bilodeau G."/>
        </authorList>
    </citation>
    <scope>NUCLEOTIDE SEQUENCE [LARGE SCALE GENOMIC DNA]</scope>
    <source>
        <strain evidence="4 5">CBS 625.97</strain>
    </source>
</reference>
<dbReference type="PANTHER" id="PTHR12149">
    <property type="entry name" value="FRUCTOSAMINE 3 KINASE-RELATED PROTEIN"/>
    <property type="match status" value="1"/>
</dbReference>
<feature type="compositionally biased region" description="Basic and acidic residues" evidence="3">
    <location>
        <begin position="359"/>
        <end position="371"/>
    </location>
</feature>
<dbReference type="AlphaFoldDB" id="A0A7D8YNV9"/>
<evidence type="ECO:0000256" key="3">
    <source>
        <dbReference type="SAM" id="MobiDB-lite"/>
    </source>
</evidence>
<feature type="region of interest" description="Disordered" evidence="3">
    <location>
        <begin position="341"/>
        <end position="371"/>
    </location>
</feature>
<dbReference type="InterPro" id="IPR016477">
    <property type="entry name" value="Fructo-/Ketosamine-3-kinase"/>
</dbReference>
<dbReference type="GO" id="GO:0016301">
    <property type="term" value="F:kinase activity"/>
    <property type="evidence" value="ECO:0007669"/>
    <property type="project" value="UniProtKB-KW"/>
</dbReference>
<name>A0A7D8YNV9_9HELO</name>
<keyword evidence="4" id="KW-0808">Transferase</keyword>
<organism evidence="4 5">
    <name type="scientific">Lachnellula cervina</name>
    <dbReference type="NCBI Taxonomy" id="1316786"/>
    <lineage>
        <taxon>Eukaryota</taxon>
        <taxon>Fungi</taxon>
        <taxon>Dikarya</taxon>
        <taxon>Ascomycota</taxon>
        <taxon>Pezizomycotina</taxon>
        <taxon>Leotiomycetes</taxon>
        <taxon>Helotiales</taxon>
        <taxon>Lachnaceae</taxon>
        <taxon>Lachnellula</taxon>
    </lineage>
</organism>
<dbReference type="InterPro" id="IPR011009">
    <property type="entry name" value="Kinase-like_dom_sf"/>
</dbReference>
<comment type="catalytic activity">
    <reaction evidence="2">
        <text>N(6)-D-ribulosyl-L-lysyl-[protein] + ATP = N(6)-(3-O-phospho-D-ribulosyl)-L-lysyl-[protein] + ADP + H(+)</text>
        <dbReference type="Rhea" id="RHEA:48432"/>
        <dbReference type="Rhea" id="RHEA-COMP:12103"/>
        <dbReference type="Rhea" id="RHEA-COMP:12104"/>
        <dbReference type="ChEBI" id="CHEBI:15378"/>
        <dbReference type="ChEBI" id="CHEBI:30616"/>
        <dbReference type="ChEBI" id="CHEBI:90418"/>
        <dbReference type="ChEBI" id="CHEBI:90420"/>
        <dbReference type="ChEBI" id="CHEBI:456216"/>
        <dbReference type="EC" id="2.7.1.172"/>
    </reaction>
    <physiologicalReaction direction="left-to-right" evidence="2">
        <dbReference type="Rhea" id="RHEA:48433"/>
    </physiologicalReaction>
</comment>
<comment type="caution">
    <text evidence="4">The sequence shown here is derived from an EMBL/GenBank/DDBJ whole genome shotgun (WGS) entry which is preliminary data.</text>
</comment>
<keyword evidence="5" id="KW-1185">Reference proteome</keyword>
<dbReference type="EMBL" id="QGMG01000422">
    <property type="protein sequence ID" value="TVY53708.1"/>
    <property type="molecule type" value="Genomic_DNA"/>
</dbReference>
<dbReference type="GO" id="GO:0102193">
    <property type="term" value="F:protein-ribulosamine 3-kinase activity"/>
    <property type="evidence" value="ECO:0007669"/>
    <property type="project" value="UniProtKB-EC"/>
</dbReference>
<dbReference type="PANTHER" id="PTHR12149:SF8">
    <property type="entry name" value="PROTEIN-RIBULOSAMINE 3-KINASE"/>
    <property type="match status" value="1"/>
</dbReference>
<evidence type="ECO:0000313" key="4">
    <source>
        <dbReference type="EMBL" id="TVY53708.1"/>
    </source>
</evidence>
<evidence type="ECO:0000256" key="1">
    <source>
        <dbReference type="ARBA" id="ARBA00011961"/>
    </source>
</evidence>
<sequence length="371" mass="41538">MENAVAAKDVAYEPDGRFYLDEAVIEALPGEFGSVSAEACGISAWTTTGKITTKRLDGSKKLFFLKTAYGEAGGVILKGEFESAKAIHLLMPSLIPEPISYGSYKRLTPLTYFYLSEFVKMDVSATPDPVQLANKLSELHKRSRSPTNKFGFHVTTCDGKMPNTVVWEESWATFFGNLLRAICKIDQQNNGSWPEMDAATERVINSVVPRLLRNLKHEGNPIEPCLLHGDLWEPNLGVNLENGKLIMYDVSSFYAHNEMEMGLWRADFCSHLRSPIYKEQYLLKYPAAEPVDEFDDRNRLYSLKASLNYSAGHPESAVRQSAYNNMCYLCEKYSTTEGIGKYDPQKDPSVTGAAFVPDFGKRDEVTEEKAA</sequence>
<gene>
    <name evidence="4" type="ORF">LCER1_G006097</name>
</gene>
<dbReference type="SUPFAM" id="SSF56112">
    <property type="entry name" value="Protein kinase-like (PK-like)"/>
    <property type="match status" value="1"/>
</dbReference>
<dbReference type="EC" id="2.7.1.172" evidence="1"/>
<dbReference type="Gene3D" id="3.90.1200.10">
    <property type="match status" value="1"/>
</dbReference>
<dbReference type="Proteomes" id="UP000481288">
    <property type="component" value="Unassembled WGS sequence"/>
</dbReference>
<dbReference type="Pfam" id="PF03881">
    <property type="entry name" value="Fructosamin_kin"/>
    <property type="match status" value="1"/>
</dbReference>
<accession>A0A7D8YNV9</accession>